<feature type="region of interest" description="Disordered" evidence="1">
    <location>
        <begin position="282"/>
        <end position="326"/>
    </location>
</feature>
<dbReference type="EMBL" id="KZ155783">
    <property type="protein sequence ID" value="OUS46435.1"/>
    <property type="molecule type" value="Genomic_DNA"/>
</dbReference>
<feature type="compositionally biased region" description="Acidic residues" evidence="1">
    <location>
        <begin position="289"/>
        <end position="298"/>
    </location>
</feature>
<feature type="compositionally biased region" description="Polar residues" evidence="1">
    <location>
        <begin position="316"/>
        <end position="326"/>
    </location>
</feature>
<gene>
    <name evidence="3" type="ORF">BE221DRAFT_205439</name>
</gene>
<name>A0A1Y5IHI4_OSTTA</name>
<dbReference type="AlphaFoldDB" id="A0A1Y5IHI4"/>
<reference evidence="3" key="1">
    <citation type="submission" date="2017-04" db="EMBL/GenBank/DDBJ databases">
        <title>Population genomics of picophytoplankton unveils novel chromosome hypervariability.</title>
        <authorList>
            <consortium name="DOE Joint Genome Institute"/>
            <person name="Blanc-Mathieu R."/>
            <person name="Krasovec M."/>
            <person name="Hebrard M."/>
            <person name="Yau S."/>
            <person name="Desgranges E."/>
            <person name="Martin J."/>
            <person name="Schackwitz W."/>
            <person name="Kuo A."/>
            <person name="Salin G."/>
            <person name="Donnadieu C."/>
            <person name="Desdevises Y."/>
            <person name="Sanchez-Ferandin S."/>
            <person name="Moreau H."/>
            <person name="Rivals E."/>
            <person name="Grigoriev I.V."/>
            <person name="Grimsley N."/>
            <person name="Eyre-Walker A."/>
            <person name="Piganeau G."/>
        </authorList>
    </citation>
    <scope>NUCLEOTIDE SEQUENCE [LARGE SCALE GENOMIC DNA]</scope>
    <source>
        <strain evidence="3">RCC 1115</strain>
    </source>
</reference>
<feature type="compositionally biased region" description="Basic residues" evidence="1">
    <location>
        <begin position="140"/>
        <end position="150"/>
    </location>
</feature>
<organism evidence="3">
    <name type="scientific">Ostreococcus tauri</name>
    <name type="common">Marine green alga</name>
    <dbReference type="NCBI Taxonomy" id="70448"/>
    <lineage>
        <taxon>Eukaryota</taxon>
        <taxon>Viridiplantae</taxon>
        <taxon>Chlorophyta</taxon>
        <taxon>Mamiellophyceae</taxon>
        <taxon>Mamiellales</taxon>
        <taxon>Bathycoccaceae</taxon>
        <taxon>Ostreococcus</taxon>
    </lineage>
</organism>
<dbReference type="Pfam" id="PF15007">
    <property type="entry name" value="CEP44"/>
    <property type="match status" value="1"/>
</dbReference>
<evidence type="ECO:0000256" key="1">
    <source>
        <dbReference type="SAM" id="MobiDB-lite"/>
    </source>
</evidence>
<dbReference type="Proteomes" id="UP000195557">
    <property type="component" value="Unassembled WGS sequence"/>
</dbReference>
<proteinExistence type="predicted"/>
<feature type="domain" description="Centrosomal CEP44" evidence="2">
    <location>
        <begin position="6"/>
        <end position="134"/>
    </location>
</feature>
<evidence type="ECO:0000313" key="3">
    <source>
        <dbReference type="EMBL" id="OUS46435.1"/>
    </source>
</evidence>
<dbReference type="InterPro" id="IPR029157">
    <property type="entry name" value="CEP44_CC"/>
</dbReference>
<evidence type="ECO:0000259" key="2">
    <source>
        <dbReference type="Pfam" id="PF15007"/>
    </source>
</evidence>
<feature type="region of interest" description="Disordered" evidence="1">
    <location>
        <begin position="133"/>
        <end position="157"/>
    </location>
</feature>
<protein>
    <submittedName>
        <fullName evidence="3">Centrosomal spindle body, CEP44-domain-containing protein</fullName>
    </submittedName>
</protein>
<accession>A0A1Y5IHI4</accession>
<sequence length="351" mass="40002">MLPASDVHGACVRVKRALRRAKFPLNERGTRIDADVRNGAGEFFVAALRHVLCSRSSVSRDIGDRGHDLLGIENDLRFTERAFRAMIDVFGYKPRVSASQFASASGFAVVKMTTLLDALAHVEACETEINRRDRDGVRRPERRARSRARFPKRESTQPATRMETRFVTFDEDSEDESVRAFDVRAFEDWDFVDAEGGVGNGHESARRTALERSDGTMFSNPQYLSPDCRAIPLDFDRLAVDTLRVEFAEMLGRLSRVEKELTIVTTKYRDLEQRIDVKMEKATTVNTDNDNDEDDVDEKENAMSVLESSHSPRDLANSQSPKETTEQFISRYIERLRELSARDEWDSKTSF</sequence>